<name>A0A931IEI5_9NOCA</name>
<evidence type="ECO:0000256" key="1">
    <source>
        <dbReference type="ARBA" id="ARBA00010515"/>
    </source>
</evidence>
<dbReference type="RefSeq" id="WP_196151338.1">
    <property type="nucleotide sequence ID" value="NZ_JADMLG010000009.1"/>
</dbReference>
<dbReference type="SUPFAM" id="SSF53474">
    <property type="entry name" value="alpha/beta-Hydrolases"/>
    <property type="match status" value="1"/>
</dbReference>
<proteinExistence type="inferred from homology"/>
<dbReference type="InterPro" id="IPR033140">
    <property type="entry name" value="Lipase_GDXG_put_SER_AS"/>
</dbReference>
<gene>
    <name evidence="5" type="ORF">IT779_22375</name>
</gene>
<dbReference type="Gene3D" id="3.40.50.1820">
    <property type="entry name" value="alpha/beta hydrolase"/>
    <property type="match status" value="1"/>
</dbReference>
<dbReference type="Pfam" id="PF07859">
    <property type="entry name" value="Abhydrolase_3"/>
    <property type="match status" value="1"/>
</dbReference>
<feature type="active site" evidence="3">
    <location>
        <position position="166"/>
    </location>
</feature>
<dbReference type="PANTHER" id="PTHR48081">
    <property type="entry name" value="AB HYDROLASE SUPERFAMILY PROTEIN C4A8.06C"/>
    <property type="match status" value="1"/>
</dbReference>
<sequence length="330" mass="35200">MNGEPHAVMNPHGPSISARLLAATCRGLVRPVLRAAPITPTTIPFGAFAIDNLARLRPRPRGVDREQVTLDGFRMEIIRPSGAGRALRHGALLYMHGGGFAICGLETHRPVAASLARRTGLPVVNVEYRQLPRHSIGQSVQDCLTAYRWLLGHGADPARVVFAGDSAGGYLTFATALAAIESGLPVPAGLIGLSPLLDLDYVAKESYEYVASDPYIPLTALRAVARLGAEIDGVIDPMLSPVNGALAGLPPVLLIAAEEEVLRYDCELMARRLTAAGVPNTVELWRGQVHAFTSIAPNLPEARAALGRVARFVREVTPNEQAPTEQARTA</sequence>
<dbReference type="PROSITE" id="PS01174">
    <property type="entry name" value="LIPASE_GDXG_SER"/>
    <property type="match status" value="1"/>
</dbReference>
<dbReference type="PANTHER" id="PTHR48081:SF30">
    <property type="entry name" value="ACETYL-HYDROLASE LIPR-RELATED"/>
    <property type="match status" value="1"/>
</dbReference>
<keyword evidence="6" id="KW-1185">Reference proteome</keyword>
<dbReference type="InterPro" id="IPR029058">
    <property type="entry name" value="AB_hydrolase_fold"/>
</dbReference>
<evidence type="ECO:0000256" key="3">
    <source>
        <dbReference type="PROSITE-ProRule" id="PRU10038"/>
    </source>
</evidence>
<evidence type="ECO:0000313" key="6">
    <source>
        <dbReference type="Proteomes" id="UP000655751"/>
    </source>
</evidence>
<comment type="caution">
    <text evidence="5">The sequence shown here is derived from an EMBL/GenBank/DDBJ whole genome shotgun (WGS) entry which is preliminary data.</text>
</comment>
<dbReference type="InterPro" id="IPR013094">
    <property type="entry name" value="AB_hydrolase_3"/>
</dbReference>
<evidence type="ECO:0000313" key="5">
    <source>
        <dbReference type="EMBL" id="MBH0779026.1"/>
    </source>
</evidence>
<dbReference type="EMBL" id="JADMLG010000009">
    <property type="protein sequence ID" value="MBH0779026.1"/>
    <property type="molecule type" value="Genomic_DNA"/>
</dbReference>
<dbReference type="InterPro" id="IPR050300">
    <property type="entry name" value="GDXG_lipolytic_enzyme"/>
</dbReference>
<organism evidence="5 6">
    <name type="scientific">Nocardia bovistercoris</name>
    <dbReference type="NCBI Taxonomy" id="2785916"/>
    <lineage>
        <taxon>Bacteria</taxon>
        <taxon>Bacillati</taxon>
        <taxon>Actinomycetota</taxon>
        <taxon>Actinomycetes</taxon>
        <taxon>Mycobacteriales</taxon>
        <taxon>Nocardiaceae</taxon>
        <taxon>Nocardia</taxon>
    </lineage>
</organism>
<feature type="domain" description="Alpha/beta hydrolase fold-3" evidence="4">
    <location>
        <begin position="92"/>
        <end position="293"/>
    </location>
</feature>
<reference evidence="5" key="1">
    <citation type="submission" date="2020-11" db="EMBL/GenBank/DDBJ databases">
        <title>Nocardia NEAU-351.nov., a novel actinomycete isolated from the cow dung.</title>
        <authorList>
            <person name="Zhang X."/>
        </authorList>
    </citation>
    <scope>NUCLEOTIDE SEQUENCE</scope>
    <source>
        <strain evidence="5">NEAU-351</strain>
    </source>
</reference>
<protein>
    <submittedName>
        <fullName evidence="5">Alpha/beta hydrolase</fullName>
    </submittedName>
</protein>
<accession>A0A931IEI5</accession>
<comment type="similarity">
    <text evidence="1">Belongs to the 'GDXG' lipolytic enzyme family.</text>
</comment>
<evidence type="ECO:0000256" key="2">
    <source>
        <dbReference type="ARBA" id="ARBA00022801"/>
    </source>
</evidence>
<dbReference type="GO" id="GO:0004806">
    <property type="term" value="F:triacylglycerol lipase activity"/>
    <property type="evidence" value="ECO:0007669"/>
    <property type="project" value="TreeGrafter"/>
</dbReference>
<keyword evidence="2 5" id="KW-0378">Hydrolase</keyword>
<dbReference type="Proteomes" id="UP000655751">
    <property type="component" value="Unassembled WGS sequence"/>
</dbReference>
<evidence type="ECO:0000259" key="4">
    <source>
        <dbReference type="Pfam" id="PF07859"/>
    </source>
</evidence>
<dbReference type="AlphaFoldDB" id="A0A931IEI5"/>